<dbReference type="SUPFAM" id="SSF50249">
    <property type="entry name" value="Nucleic acid-binding proteins"/>
    <property type="match status" value="1"/>
</dbReference>
<dbReference type="InterPro" id="IPR002878">
    <property type="entry name" value="ChsH2_C"/>
</dbReference>
<feature type="domain" description="ChsH2 C-terminal OB-fold" evidence="1">
    <location>
        <begin position="58"/>
        <end position="120"/>
    </location>
</feature>
<evidence type="ECO:0000259" key="2">
    <source>
        <dbReference type="Pfam" id="PF12172"/>
    </source>
</evidence>
<protein>
    <submittedName>
        <fullName evidence="3">Putative OB-fold protein</fullName>
    </submittedName>
</protein>
<evidence type="ECO:0000313" key="4">
    <source>
        <dbReference type="Proteomes" id="UP000540656"/>
    </source>
</evidence>
<accession>A0A7Y9UQR6</accession>
<dbReference type="Pfam" id="PF01796">
    <property type="entry name" value="OB_ChsH2_C"/>
    <property type="match status" value="1"/>
</dbReference>
<dbReference type="AlphaFoldDB" id="A0A7Y9UQR6"/>
<name>A0A7Y9UQR6_9ACTN</name>
<dbReference type="InterPro" id="IPR012340">
    <property type="entry name" value="NA-bd_OB-fold"/>
</dbReference>
<evidence type="ECO:0000313" key="3">
    <source>
        <dbReference type="EMBL" id="NYG59562.1"/>
    </source>
</evidence>
<feature type="domain" description="ChsH2 rubredoxin-like zinc ribbon" evidence="2">
    <location>
        <begin position="25"/>
        <end position="54"/>
    </location>
</feature>
<sequence length="145" mass="15523">MTTTTTPRWVDESLVVDPAAGDAVELAGARCPACATTTFPYQVGCPRCGGDSMEHIGLPTRGTLWSYTVQYFEPKPPYRGLTPFEPYGVGYVDLGGVCVESRLTVNDPGAMSLGMPVELVVITAFLDEGQPVLTFAFAPREDSTP</sequence>
<dbReference type="Proteomes" id="UP000540656">
    <property type="component" value="Unassembled WGS sequence"/>
</dbReference>
<proteinExistence type="predicted"/>
<dbReference type="InterPro" id="IPR022002">
    <property type="entry name" value="ChsH2_Znr"/>
</dbReference>
<dbReference type="InterPro" id="IPR052513">
    <property type="entry name" value="Thioester_dehydratase-like"/>
</dbReference>
<reference evidence="3 4" key="1">
    <citation type="submission" date="2020-07" db="EMBL/GenBank/DDBJ databases">
        <title>Sequencing the genomes of 1000 actinobacteria strains.</title>
        <authorList>
            <person name="Klenk H.-P."/>
        </authorList>
    </citation>
    <scope>NUCLEOTIDE SEQUENCE [LARGE SCALE GENOMIC DNA]</scope>
    <source>
        <strain evidence="3 4">DSM 23819</strain>
    </source>
</reference>
<gene>
    <name evidence="3" type="ORF">BJ980_002485</name>
</gene>
<comment type="caution">
    <text evidence="3">The sequence shown here is derived from an EMBL/GenBank/DDBJ whole genome shotgun (WGS) entry which is preliminary data.</text>
</comment>
<dbReference type="PANTHER" id="PTHR34075">
    <property type="entry name" value="BLR3430 PROTEIN"/>
    <property type="match status" value="1"/>
</dbReference>
<dbReference type="PANTHER" id="PTHR34075:SF5">
    <property type="entry name" value="BLR3430 PROTEIN"/>
    <property type="match status" value="1"/>
</dbReference>
<organism evidence="3 4">
    <name type="scientific">Nocardioides daedukensis</name>
    <dbReference type="NCBI Taxonomy" id="634462"/>
    <lineage>
        <taxon>Bacteria</taxon>
        <taxon>Bacillati</taxon>
        <taxon>Actinomycetota</taxon>
        <taxon>Actinomycetes</taxon>
        <taxon>Propionibacteriales</taxon>
        <taxon>Nocardioidaceae</taxon>
        <taxon>Nocardioides</taxon>
    </lineage>
</organism>
<dbReference type="RefSeq" id="WP_179502597.1">
    <property type="nucleotide sequence ID" value="NZ_JACCAA010000001.1"/>
</dbReference>
<evidence type="ECO:0000259" key="1">
    <source>
        <dbReference type="Pfam" id="PF01796"/>
    </source>
</evidence>
<keyword evidence="4" id="KW-1185">Reference proteome</keyword>
<dbReference type="EMBL" id="JACCAA010000001">
    <property type="protein sequence ID" value="NYG59562.1"/>
    <property type="molecule type" value="Genomic_DNA"/>
</dbReference>
<dbReference type="Pfam" id="PF12172">
    <property type="entry name" value="zf-ChsH2"/>
    <property type="match status" value="1"/>
</dbReference>